<feature type="domain" description="PAC" evidence="10">
    <location>
        <begin position="264"/>
        <end position="318"/>
    </location>
</feature>
<evidence type="ECO:0000256" key="3">
    <source>
        <dbReference type="ARBA" id="ARBA00022553"/>
    </source>
</evidence>
<dbReference type="InterPro" id="IPR005467">
    <property type="entry name" value="His_kinase_dom"/>
</dbReference>
<evidence type="ECO:0000256" key="5">
    <source>
        <dbReference type="ARBA" id="ARBA00022777"/>
    </source>
</evidence>
<dbReference type="Gene3D" id="3.30.565.10">
    <property type="entry name" value="Histidine kinase-like ATPase, C-terminal domain"/>
    <property type="match status" value="1"/>
</dbReference>
<dbReference type="InterPro" id="IPR004358">
    <property type="entry name" value="Sig_transdc_His_kin-like_C"/>
</dbReference>
<evidence type="ECO:0000313" key="11">
    <source>
        <dbReference type="EMBL" id="SNS99885.1"/>
    </source>
</evidence>
<dbReference type="InterPro" id="IPR035965">
    <property type="entry name" value="PAS-like_dom_sf"/>
</dbReference>
<gene>
    <name evidence="11" type="ORF">SAMN05421640_1949</name>
</gene>
<keyword evidence="12" id="KW-1185">Reference proteome</keyword>
<evidence type="ECO:0000256" key="7">
    <source>
        <dbReference type="ARBA" id="ARBA00023136"/>
    </source>
</evidence>
<evidence type="ECO:0000259" key="10">
    <source>
        <dbReference type="PROSITE" id="PS50113"/>
    </source>
</evidence>
<keyword evidence="8" id="KW-1133">Transmembrane helix</keyword>
<dbReference type="SUPFAM" id="SSF55874">
    <property type="entry name" value="ATPase domain of HSP90 chaperone/DNA topoisomerase II/histidine kinase"/>
    <property type="match status" value="1"/>
</dbReference>
<evidence type="ECO:0000256" key="2">
    <source>
        <dbReference type="ARBA" id="ARBA00012438"/>
    </source>
</evidence>
<comment type="catalytic activity">
    <reaction evidence="1">
        <text>ATP + protein L-histidine = ADP + protein N-phospho-L-histidine.</text>
        <dbReference type="EC" id="2.7.13.3"/>
    </reaction>
</comment>
<protein>
    <recommendedName>
        <fullName evidence="2">histidine kinase</fullName>
        <ecNumber evidence="2">2.7.13.3</ecNumber>
    </recommendedName>
</protein>
<dbReference type="OrthoDB" id="890870at2"/>
<dbReference type="CDD" id="cd00075">
    <property type="entry name" value="HATPase"/>
    <property type="match status" value="1"/>
</dbReference>
<evidence type="ECO:0000256" key="6">
    <source>
        <dbReference type="ARBA" id="ARBA00023012"/>
    </source>
</evidence>
<name>A0A239J286_EKHLU</name>
<evidence type="ECO:0000259" key="9">
    <source>
        <dbReference type="PROSITE" id="PS50109"/>
    </source>
</evidence>
<feature type="domain" description="Histidine kinase" evidence="9">
    <location>
        <begin position="329"/>
        <end position="545"/>
    </location>
</feature>
<dbReference type="SUPFAM" id="SSF47384">
    <property type="entry name" value="Homodimeric domain of signal transducing histidine kinase"/>
    <property type="match status" value="1"/>
</dbReference>
<dbReference type="GO" id="GO:0016036">
    <property type="term" value="P:cellular response to phosphate starvation"/>
    <property type="evidence" value="ECO:0007669"/>
    <property type="project" value="TreeGrafter"/>
</dbReference>
<dbReference type="InterPro" id="IPR000014">
    <property type="entry name" value="PAS"/>
</dbReference>
<keyword evidence="7 8" id="KW-0472">Membrane</keyword>
<dbReference type="Pfam" id="PF08448">
    <property type="entry name" value="PAS_4"/>
    <property type="match status" value="1"/>
</dbReference>
<dbReference type="SMART" id="SM00387">
    <property type="entry name" value="HATPase_c"/>
    <property type="match status" value="1"/>
</dbReference>
<dbReference type="InterPro" id="IPR013656">
    <property type="entry name" value="PAS_4"/>
</dbReference>
<keyword evidence="8" id="KW-0812">Transmembrane</keyword>
<organism evidence="11 12">
    <name type="scientific">Ekhidna lutea</name>
    <dbReference type="NCBI Taxonomy" id="447679"/>
    <lineage>
        <taxon>Bacteria</taxon>
        <taxon>Pseudomonadati</taxon>
        <taxon>Bacteroidota</taxon>
        <taxon>Cytophagia</taxon>
        <taxon>Cytophagales</taxon>
        <taxon>Reichenbachiellaceae</taxon>
        <taxon>Ekhidna</taxon>
    </lineage>
</organism>
<feature type="transmembrane region" description="Helical" evidence="8">
    <location>
        <begin position="163"/>
        <end position="184"/>
    </location>
</feature>
<feature type="transmembrane region" description="Helical" evidence="8">
    <location>
        <begin position="27"/>
        <end position="49"/>
    </location>
</feature>
<dbReference type="RefSeq" id="WP_089356667.1">
    <property type="nucleotide sequence ID" value="NZ_FZPD01000003.1"/>
</dbReference>
<dbReference type="Gene3D" id="3.30.450.20">
    <property type="entry name" value="PAS domain"/>
    <property type="match status" value="1"/>
</dbReference>
<dbReference type="InterPro" id="IPR036097">
    <property type="entry name" value="HisK_dim/P_sf"/>
</dbReference>
<reference evidence="11 12" key="1">
    <citation type="submission" date="2017-06" db="EMBL/GenBank/DDBJ databases">
        <authorList>
            <person name="Kim H.J."/>
            <person name="Triplett B.A."/>
        </authorList>
    </citation>
    <scope>NUCLEOTIDE SEQUENCE [LARGE SCALE GENOMIC DNA]</scope>
    <source>
        <strain evidence="11 12">DSM 19307</strain>
    </source>
</reference>
<dbReference type="Proteomes" id="UP000198393">
    <property type="component" value="Unassembled WGS sequence"/>
</dbReference>
<dbReference type="GO" id="GO:0005886">
    <property type="term" value="C:plasma membrane"/>
    <property type="evidence" value="ECO:0007669"/>
    <property type="project" value="TreeGrafter"/>
</dbReference>
<dbReference type="PANTHER" id="PTHR45453">
    <property type="entry name" value="PHOSPHATE REGULON SENSOR PROTEIN PHOR"/>
    <property type="match status" value="1"/>
</dbReference>
<keyword evidence="5" id="KW-0418">Kinase</keyword>
<dbReference type="GO" id="GO:0000155">
    <property type="term" value="F:phosphorelay sensor kinase activity"/>
    <property type="evidence" value="ECO:0007669"/>
    <property type="project" value="InterPro"/>
</dbReference>
<dbReference type="PROSITE" id="PS50113">
    <property type="entry name" value="PAC"/>
    <property type="match status" value="1"/>
</dbReference>
<dbReference type="PROSITE" id="PS50109">
    <property type="entry name" value="HIS_KIN"/>
    <property type="match status" value="1"/>
</dbReference>
<dbReference type="InterPro" id="IPR000700">
    <property type="entry name" value="PAS-assoc_C"/>
</dbReference>
<feature type="transmembrane region" description="Helical" evidence="8">
    <location>
        <begin position="131"/>
        <end position="151"/>
    </location>
</feature>
<dbReference type="SUPFAM" id="SSF55785">
    <property type="entry name" value="PYP-like sensor domain (PAS domain)"/>
    <property type="match status" value="1"/>
</dbReference>
<dbReference type="InterPro" id="IPR036890">
    <property type="entry name" value="HATPase_C_sf"/>
</dbReference>
<evidence type="ECO:0000256" key="4">
    <source>
        <dbReference type="ARBA" id="ARBA00022679"/>
    </source>
</evidence>
<dbReference type="PRINTS" id="PR00344">
    <property type="entry name" value="BCTRLSENSOR"/>
</dbReference>
<evidence type="ECO:0000256" key="1">
    <source>
        <dbReference type="ARBA" id="ARBA00000085"/>
    </source>
</evidence>
<dbReference type="PANTHER" id="PTHR45453:SF1">
    <property type="entry name" value="PHOSPHATE REGULON SENSOR PROTEIN PHOR"/>
    <property type="match status" value="1"/>
</dbReference>
<dbReference type="Gene3D" id="1.10.287.130">
    <property type="match status" value="1"/>
</dbReference>
<dbReference type="AlphaFoldDB" id="A0A239J286"/>
<dbReference type="GO" id="GO:0004721">
    <property type="term" value="F:phosphoprotein phosphatase activity"/>
    <property type="evidence" value="ECO:0007669"/>
    <property type="project" value="TreeGrafter"/>
</dbReference>
<dbReference type="InterPro" id="IPR003594">
    <property type="entry name" value="HATPase_dom"/>
</dbReference>
<dbReference type="InterPro" id="IPR050351">
    <property type="entry name" value="BphY/WalK/GraS-like"/>
</dbReference>
<feature type="transmembrane region" description="Helical" evidence="8">
    <location>
        <begin position="84"/>
        <end position="102"/>
    </location>
</feature>
<dbReference type="EC" id="2.7.13.3" evidence="2"/>
<keyword evidence="6" id="KW-0902">Two-component regulatory system</keyword>
<keyword evidence="4" id="KW-0808">Transferase</keyword>
<accession>A0A239J286</accession>
<evidence type="ECO:0000313" key="12">
    <source>
        <dbReference type="Proteomes" id="UP000198393"/>
    </source>
</evidence>
<dbReference type="CDD" id="cd00130">
    <property type="entry name" value="PAS"/>
    <property type="match status" value="1"/>
</dbReference>
<keyword evidence="3" id="KW-0597">Phosphoprotein</keyword>
<dbReference type="EMBL" id="FZPD01000003">
    <property type="protein sequence ID" value="SNS99885.1"/>
    <property type="molecule type" value="Genomic_DNA"/>
</dbReference>
<dbReference type="NCBIfam" id="TIGR00229">
    <property type="entry name" value="sensory_box"/>
    <property type="match status" value="1"/>
</dbReference>
<evidence type="ECO:0000256" key="8">
    <source>
        <dbReference type="SAM" id="Phobius"/>
    </source>
</evidence>
<proteinExistence type="predicted"/>
<feature type="transmembrane region" description="Helical" evidence="8">
    <location>
        <begin position="55"/>
        <end position="72"/>
    </location>
</feature>
<sequence length="548" mass="61831">MRRALVRKINHLGLTDLLDPLEYRRVLFVNNVTLASILVSFAVTILVIFEGLYPQFLVTSLGCVLFTIVLYLNHTKNYLAARTFFLLLSVNILVFASFVAFSQGRFNETENILIGFMAVCYLLYDGHLRHLGYILIYLVLIFLKFVKQYYLEAPYDLDFYLTIQNISILCLLLFLFADAFRVSLMKAFVRLKDKDELLYSMIDNVPLYIALVDNELRYRMVNFNYEKTFYMKREEIIGSRVEDVLPENILKTHLPMIKSAINGESPEFLEHTVLPDGSSFFAGGKYVPVRSDNGEIVGTTVFVNDVTKLETARNKLKNANATKDRLFSIIAHDIRGPLDLFEGLLNVSSDGTISREDFLIHQKKVGDKVSSLRDTVNTLLDWARTQLDGINANPSAVNVCNVIKTNTDLYGELISRKKINLKVDVPEEMEAWIDENHFKISIRNLIHNALKFTPNGGEISTSAEKCEDAISMTIKDTGIGMDPEKINSIMNKELQDSKGGTDGEMGTGLGLSLSLGLLEKNNCEVSIQSEPNSGTEINIKIPLKSHDN</sequence>
<dbReference type="Pfam" id="PF02518">
    <property type="entry name" value="HATPase_c"/>
    <property type="match status" value="1"/>
</dbReference>